<evidence type="ECO:0000256" key="1">
    <source>
        <dbReference type="SAM" id="Phobius"/>
    </source>
</evidence>
<keyword evidence="3" id="KW-1185">Reference proteome</keyword>
<keyword evidence="1" id="KW-0812">Transmembrane</keyword>
<organism evidence="2 3">
    <name type="scientific">Plastoroseomonas hellenica</name>
    <dbReference type="NCBI Taxonomy" id="2687306"/>
    <lineage>
        <taxon>Bacteria</taxon>
        <taxon>Pseudomonadati</taxon>
        <taxon>Pseudomonadota</taxon>
        <taxon>Alphaproteobacteria</taxon>
        <taxon>Acetobacterales</taxon>
        <taxon>Acetobacteraceae</taxon>
        <taxon>Plastoroseomonas</taxon>
    </lineage>
</organism>
<evidence type="ECO:0000313" key="2">
    <source>
        <dbReference type="EMBL" id="MBR0668335.1"/>
    </source>
</evidence>
<keyword evidence="1" id="KW-1133">Transmembrane helix</keyword>
<feature type="transmembrane region" description="Helical" evidence="1">
    <location>
        <begin position="63"/>
        <end position="82"/>
    </location>
</feature>
<feature type="transmembrane region" description="Helical" evidence="1">
    <location>
        <begin position="7"/>
        <end position="30"/>
    </location>
</feature>
<gene>
    <name evidence="2" type="ORF">GXW71_28540</name>
</gene>
<evidence type="ECO:0000313" key="3">
    <source>
        <dbReference type="Proteomes" id="UP001196870"/>
    </source>
</evidence>
<protein>
    <submittedName>
        <fullName evidence="2">Uncharacterized protein</fullName>
    </submittedName>
</protein>
<dbReference type="EMBL" id="JAAGBB010000054">
    <property type="protein sequence ID" value="MBR0668335.1"/>
    <property type="molecule type" value="Genomic_DNA"/>
</dbReference>
<comment type="caution">
    <text evidence="2">The sequence shown here is derived from an EMBL/GenBank/DDBJ whole genome shotgun (WGS) entry which is preliminary data.</text>
</comment>
<dbReference type="Proteomes" id="UP001196870">
    <property type="component" value="Unassembled WGS sequence"/>
</dbReference>
<accession>A0ABS5F6Z5</accession>
<reference evidence="3" key="1">
    <citation type="journal article" date="2021" name="Syst. Appl. Microbiol.">
        <title>Roseomonas hellenica sp. nov., isolated from roots of wild-growing Alkanna tinctoria.</title>
        <authorList>
            <person name="Rat A."/>
            <person name="Naranjo H.D."/>
            <person name="Lebbe L."/>
            <person name="Cnockaert M."/>
            <person name="Krigas N."/>
            <person name="Grigoriadou K."/>
            <person name="Maloupa E."/>
            <person name="Willems A."/>
        </authorList>
    </citation>
    <scope>NUCLEOTIDE SEQUENCE [LARGE SCALE GENOMIC DNA]</scope>
    <source>
        <strain evidence="3">LMG 31523</strain>
    </source>
</reference>
<name>A0ABS5F6Z5_9PROT</name>
<sequence length="86" mass="9274">MIGLGALFLVGAASVAGIFGLGMSFGTFLYRLVPGFVPWLQSLVQRHGWTNAWSDVGVPLMDAPAWLPPLLIGLVLILLGWARRRA</sequence>
<dbReference type="RefSeq" id="WP_211856112.1">
    <property type="nucleotide sequence ID" value="NZ_JAAGBB010000054.1"/>
</dbReference>
<keyword evidence="1" id="KW-0472">Membrane</keyword>
<proteinExistence type="predicted"/>